<organism evidence="4 5">
    <name type="scientific">SAR86 cluster bacterium</name>
    <dbReference type="NCBI Taxonomy" id="2030880"/>
    <lineage>
        <taxon>Bacteria</taxon>
        <taxon>Pseudomonadati</taxon>
        <taxon>Pseudomonadota</taxon>
        <taxon>Gammaproteobacteria</taxon>
        <taxon>SAR86 cluster</taxon>
    </lineage>
</organism>
<dbReference type="InterPro" id="IPR016181">
    <property type="entry name" value="Acyl_CoA_acyltransferase"/>
</dbReference>
<dbReference type="Gene3D" id="3.40.630.30">
    <property type="match status" value="2"/>
</dbReference>
<dbReference type="PANTHER" id="PTHR43877">
    <property type="entry name" value="AMINOALKYLPHOSPHONATE N-ACETYLTRANSFERASE-RELATED-RELATED"/>
    <property type="match status" value="1"/>
</dbReference>
<dbReference type="InterPro" id="IPR050832">
    <property type="entry name" value="Bact_Acetyltransf"/>
</dbReference>
<evidence type="ECO:0000256" key="1">
    <source>
        <dbReference type="ARBA" id="ARBA00022679"/>
    </source>
</evidence>
<dbReference type="EMBL" id="NVUL01000077">
    <property type="protein sequence ID" value="PCI75342.1"/>
    <property type="molecule type" value="Genomic_DNA"/>
</dbReference>
<keyword evidence="1" id="KW-0808">Transferase</keyword>
<dbReference type="GO" id="GO:0016747">
    <property type="term" value="F:acyltransferase activity, transferring groups other than amino-acyl groups"/>
    <property type="evidence" value="ECO:0007669"/>
    <property type="project" value="InterPro"/>
</dbReference>
<dbReference type="Pfam" id="PF13508">
    <property type="entry name" value="Acetyltransf_7"/>
    <property type="match status" value="1"/>
</dbReference>
<dbReference type="SUPFAM" id="SSF55729">
    <property type="entry name" value="Acyl-CoA N-acyltransferases (Nat)"/>
    <property type="match status" value="2"/>
</dbReference>
<reference evidence="5" key="1">
    <citation type="submission" date="2017-08" db="EMBL/GenBank/DDBJ databases">
        <title>A dynamic microbial community with high functional redundancy inhabits the cold, oxic subseafloor aquifer.</title>
        <authorList>
            <person name="Tully B.J."/>
            <person name="Wheat C.G."/>
            <person name="Glazer B.T."/>
            <person name="Huber J.A."/>
        </authorList>
    </citation>
    <scope>NUCLEOTIDE SEQUENCE [LARGE SCALE GENOMIC DNA]</scope>
</reference>
<dbReference type="AlphaFoldDB" id="A0A2A4WY09"/>
<proteinExistence type="predicted"/>
<dbReference type="InterPro" id="IPR000182">
    <property type="entry name" value="GNAT_dom"/>
</dbReference>
<evidence type="ECO:0000313" key="5">
    <source>
        <dbReference type="Proteomes" id="UP000218767"/>
    </source>
</evidence>
<sequence>MLVQDIAYQFGYNLYRLRLHYKLALNGSNTLNVASTIKTRVAVDADLLQIQELYAIWGHAFAYLLNDQTFVAEVNGEIVGAIRLTFEDSSFVVRSLFVHQKSRGKGIAIALLQKVEMELGVAEAYCLPFPEQEKLFSSIGFNSVAELTAPDFLISRRAILNQSDQDVVIMKRSIGVEIRPLPARDLPLAMNLIYEFELSEVKKLRENDVRSIYSKIIAAGGAVFGAYRGSSIIGTCTLNVCANLSWSGRPYGIVENIIVTKNERSKGIGKSLLLFARRMAESENCYKVALMTNQQDPATVSFYKSAGFSGDKIGYQRRFGAEQ</sequence>
<evidence type="ECO:0000313" key="4">
    <source>
        <dbReference type="EMBL" id="PCI75342.1"/>
    </source>
</evidence>
<feature type="domain" description="N-acetyltransferase" evidence="3">
    <location>
        <begin position="176"/>
        <end position="323"/>
    </location>
</feature>
<dbReference type="Proteomes" id="UP000218767">
    <property type="component" value="Unassembled WGS sequence"/>
</dbReference>
<dbReference type="PROSITE" id="PS51186">
    <property type="entry name" value="GNAT"/>
    <property type="match status" value="2"/>
</dbReference>
<dbReference type="Pfam" id="PF00583">
    <property type="entry name" value="Acetyltransf_1"/>
    <property type="match status" value="1"/>
</dbReference>
<feature type="domain" description="N-acetyltransferase" evidence="3">
    <location>
        <begin position="37"/>
        <end position="175"/>
    </location>
</feature>
<name>A0A2A4WY09_9GAMM</name>
<evidence type="ECO:0000259" key="3">
    <source>
        <dbReference type="PROSITE" id="PS51186"/>
    </source>
</evidence>
<accession>A0A2A4WY09</accession>
<gene>
    <name evidence="4" type="ORF">COB20_13130</name>
</gene>
<comment type="caution">
    <text evidence="4">The sequence shown here is derived from an EMBL/GenBank/DDBJ whole genome shotgun (WGS) entry which is preliminary data.</text>
</comment>
<evidence type="ECO:0000256" key="2">
    <source>
        <dbReference type="ARBA" id="ARBA00023315"/>
    </source>
</evidence>
<dbReference type="CDD" id="cd04301">
    <property type="entry name" value="NAT_SF"/>
    <property type="match status" value="1"/>
</dbReference>
<keyword evidence="2" id="KW-0012">Acyltransferase</keyword>
<protein>
    <recommendedName>
        <fullName evidence="3">N-acetyltransferase domain-containing protein</fullName>
    </recommendedName>
</protein>